<comment type="caution">
    <text evidence="1">The sequence shown here is derived from an EMBL/GenBank/DDBJ whole genome shotgun (WGS) entry which is preliminary data.</text>
</comment>
<dbReference type="InterPro" id="IPR016084">
    <property type="entry name" value="Haem_Oase-like_multi-hlx"/>
</dbReference>
<protein>
    <recommendedName>
        <fullName evidence="3">Thiaminase-2/PQQC domain-containing protein</fullName>
    </recommendedName>
</protein>
<dbReference type="AlphaFoldDB" id="A0AA88XK38"/>
<dbReference type="EMBL" id="VSWD01000012">
    <property type="protein sequence ID" value="KAK3086831.1"/>
    <property type="molecule type" value="Genomic_DNA"/>
</dbReference>
<dbReference type="Proteomes" id="UP001186944">
    <property type="component" value="Unassembled WGS sequence"/>
</dbReference>
<dbReference type="InterPro" id="IPR050967">
    <property type="entry name" value="Thiamine_Salvage_TenA"/>
</dbReference>
<dbReference type="Gene3D" id="1.20.910.10">
    <property type="entry name" value="Heme oxygenase-like"/>
    <property type="match status" value="1"/>
</dbReference>
<sequence length="167" mass="18795">MVQDSVYCFEAKGALDIAASKSHKIPGLKAFLEAQAKSYEEYYEDLYKEWHIKSANGICLNSACQNYVDELTSVAKDYDPIYLVAACIPCAKLWPWLGQELHNSQHNFGCYGTWVDENFNPTSVSYKKLEAFVNAAYVEKMIDEATLTKIYSTCMQCEADFFGSATA</sequence>
<evidence type="ECO:0008006" key="3">
    <source>
        <dbReference type="Google" id="ProtNLM"/>
    </source>
</evidence>
<dbReference type="GO" id="GO:0005829">
    <property type="term" value="C:cytosol"/>
    <property type="evidence" value="ECO:0007669"/>
    <property type="project" value="TreeGrafter"/>
</dbReference>
<evidence type="ECO:0000313" key="1">
    <source>
        <dbReference type="EMBL" id="KAK3086831.1"/>
    </source>
</evidence>
<name>A0AA88XK38_PINIB</name>
<dbReference type="CDD" id="cd19359">
    <property type="entry name" value="TenA_C_Bt3146-like"/>
    <property type="match status" value="1"/>
</dbReference>
<evidence type="ECO:0000313" key="2">
    <source>
        <dbReference type="Proteomes" id="UP001186944"/>
    </source>
</evidence>
<organism evidence="1 2">
    <name type="scientific">Pinctada imbricata</name>
    <name type="common">Atlantic pearl-oyster</name>
    <name type="synonym">Pinctada martensii</name>
    <dbReference type="NCBI Taxonomy" id="66713"/>
    <lineage>
        <taxon>Eukaryota</taxon>
        <taxon>Metazoa</taxon>
        <taxon>Spiralia</taxon>
        <taxon>Lophotrochozoa</taxon>
        <taxon>Mollusca</taxon>
        <taxon>Bivalvia</taxon>
        <taxon>Autobranchia</taxon>
        <taxon>Pteriomorphia</taxon>
        <taxon>Pterioida</taxon>
        <taxon>Pterioidea</taxon>
        <taxon>Pteriidae</taxon>
        <taxon>Pinctada</taxon>
    </lineage>
</organism>
<gene>
    <name evidence="1" type="ORF">FSP39_024217</name>
</gene>
<accession>A0AA88XK38</accession>
<dbReference type="SUPFAM" id="SSF48613">
    <property type="entry name" value="Heme oxygenase-like"/>
    <property type="match status" value="1"/>
</dbReference>
<dbReference type="PANTHER" id="PTHR43198:SF2">
    <property type="entry name" value="SI:CH1073-67J19.1-RELATED"/>
    <property type="match status" value="1"/>
</dbReference>
<dbReference type="PANTHER" id="PTHR43198">
    <property type="entry name" value="BIFUNCTIONAL TH2 PROTEIN"/>
    <property type="match status" value="1"/>
</dbReference>
<proteinExistence type="predicted"/>
<keyword evidence="2" id="KW-1185">Reference proteome</keyword>
<reference evidence="1" key="1">
    <citation type="submission" date="2019-08" db="EMBL/GenBank/DDBJ databases">
        <title>The improved chromosome-level genome for the pearl oyster Pinctada fucata martensii using PacBio sequencing and Hi-C.</title>
        <authorList>
            <person name="Zheng Z."/>
        </authorList>
    </citation>
    <scope>NUCLEOTIDE SEQUENCE</scope>
    <source>
        <strain evidence="1">ZZ-2019</strain>
        <tissue evidence="1">Adductor muscle</tissue>
    </source>
</reference>